<evidence type="ECO:0000313" key="3">
    <source>
        <dbReference type="EMBL" id="GAA1750423.1"/>
    </source>
</evidence>
<organism evidence="3 4">
    <name type="scientific">Aeromicrobium alkaliterrae</name>
    <dbReference type="NCBI Taxonomy" id="302168"/>
    <lineage>
        <taxon>Bacteria</taxon>
        <taxon>Bacillati</taxon>
        <taxon>Actinomycetota</taxon>
        <taxon>Actinomycetes</taxon>
        <taxon>Propionibacteriales</taxon>
        <taxon>Nocardioidaceae</taxon>
        <taxon>Aeromicrobium</taxon>
    </lineage>
</organism>
<sequence length="515" mass="54310">MNAVPDPFERVDAARSALADDARSDAVERQHGRGKLTARERIDLLTGGDTFVELGGLAGSATSQDGRRLEAPADGVVTGIAHVDGRPVVVASFDFTVLGGSNGAVGMAKVEHCARRALHDRIPLVLLCDGGGHRMQEGLDSRHASPGSPLFRHLVDLSGFVPTVTVMMGPGFGVSTNLAAISDLVVMVKGISTLGMSSAPFVLAATGETMTNEQIGGAEVQAARGVAHLAVDDEHEALHAVRAYLSYLPSNALDEPLRSTGPWEPGDVDLDSAVPVSTRQAYDVRDVIEGLCDDESVLELQPTHAPNIVTALVRIEGRPLVVVANQPRHLAGALDSSACEKAAHLIAVADAFGLPVLMLIDVPGFLIGSAAEDSQLARRSGRLIHELAGISVPRFSIVSRKGYGAAYIAMGGGRSADADLSLAWPTAEICAMPIEGAVDIGYRREIEAADDPAAHRTELIDRFRANIDPLLAAESFGIDAVVRPSETRALLAEALGRVRRREPRVPGKRRSISPI</sequence>
<keyword evidence="4" id="KW-1185">Reference proteome</keyword>
<feature type="domain" description="CoA carboxyltransferase N-terminal" evidence="1">
    <location>
        <begin position="1"/>
        <end position="260"/>
    </location>
</feature>
<evidence type="ECO:0000259" key="1">
    <source>
        <dbReference type="PROSITE" id="PS50980"/>
    </source>
</evidence>
<protein>
    <submittedName>
        <fullName evidence="3">Acyl-CoA carboxylase subunit beta</fullName>
    </submittedName>
</protein>
<evidence type="ECO:0000313" key="4">
    <source>
        <dbReference type="Proteomes" id="UP001501057"/>
    </source>
</evidence>
<accession>A0ABP4WAR0</accession>
<dbReference type="PANTHER" id="PTHR43842:SF2">
    <property type="entry name" value="PROPIONYL-COA CARBOXYLASE BETA CHAIN, MITOCHONDRIAL"/>
    <property type="match status" value="1"/>
</dbReference>
<dbReference type="PROSITE" id="PS50989">
    <property type="entry name" value="COA_CT_CTER"/>
    <property type="match status" value="1"/>
</dbReference>
<dbReference type="Gene3D" id="3.90.226.10">
    <property type="entry name" value="2-enoyl-CoA Hydratase, Chain A, domain 1"/>
    <property type="match status" value="2"/>
</dbReference>
<dbReference type="RefSeq" id="WP_344203600.1">
    <property type="nucleotide sequence ID" value="NZ_BAAAME010000005.1"/>
</dbReference>
<proteinExistence type="predicted"/>
<name>A0ABP4WAR0_9ACTN</name>
<feature type="domain" description="CoA carboxyltransferase C-terminal" evidence="2">
    <location>
        <begin position="265"/>
        <end position="497"/>
    </location>
</feature>
<comment type="caution">
    <text evidence="3">The sequence shown here is derived from an EMBL/GenBank/DDBJ whole genome shotgun (WGS) entry which is preliminary data.</text>
</comment>
<dbReference type="PANTHER" id="PTHR43842">
    <property type="entry name" value="PROPIONYL-COA CARBOXYLASE BETA CHAIN"/>
    <property type="match status" value="1"/>
</dbReference>
<dbReference type="InterPro" id="IPR051047">
    <property type="entry name" value="AccD/PCCB"/>
</dbReference>
<dbReference type="InterPro" id="IPR011762">
    <property type="entry name" value="COA_CT_N"/>
</dbReference>
<dbReference type="Pfam" id="PF01039">
    <property type="entry name" value="Carboxyl_trans"/>
    <property type="match status" value="1"/>
</dbReference>
<dbReference type="Proteomes" id="UP001501057">
    <property type="component" value="Unassembled WGS sequence"/>
</dbReference>
<dbReference type="EMBL" id="BAAAME010000005">
    <property type="protein sequence ID" value="GAA1750423.1"/>
    <property type="molecule type" value="Genomic_DNA"/>
</dbReference>
<dbReference type="InterPro" id="IPR034733">
    <property type="entry name" value="AcCoA_carboxyl_beta"/>
</dbReference>
<dbReference type="InterPro" id="IPR029045">
    <property type="entry name" value="ClpP/crotonase-like_dom_sf"/>
</dbReference>
<dbReference type="PROSITE" id="PS50980">
    <property type="entry name" value="COA_CT_NTER"/>
    <property type="match status" value="1"/>
</dbReference>
<dbReference type="SUPFAM" id="SSF52096">
    <property type="entry name" value="ClpP/crotonase"/>
    <property type="match status" value="2"/>
</dbReference>
<evidence type="ECO:0000259" key="2">
    <source>
        <dbReference type="PROSITE" id="PS50989"/>
    </source>
</evidence>
<gene>
    <name evidence="3" type="ORF">GCM10009710_32930</name>
</gene>
<reference evidence="4" key="1">
    <citation type="journal article" date="2019" name="Int. J. Syst. Evol. Microbiol.">
        <title>The Global Catalogue of Microorganisms (GCM) 10K type strain sequencing project: providing services to taxonomists for standard genome sequencing and annotation.</title>
        <authorList>
            <consortium name="The Broad Institute Genomics Platform"/>
            <consortium name="The Broad Institute Genome Sequencing Center for Infectious Disease"/>
            <person name="Wu L."/>
            <person name="Ma J."/>
        </authorList>
    </citation>
    <scope>NUCLEOTIDE SEQUENCE [LARGE SCALE GENOMIC DNA]</scope>
    <source>
        <strain evidence="4">JCM 13518</strain>
    </source>
</reference>
<dbReference type="InterPro" id="IPR011763">
    <property type="entry name" value="COA_CT_C"/>
</dbReference>